<keyword evidence="2" id="KW-0560">Oxidoreductase</keyword>
<dbReference type="Pfam" id="PF08240">
    <property type="entry name" value="ADH_N"/>
    <property type="match status" value="1"/>
</dbReference>
<evidence type="ECO:0000259" key="1">
    <source>
        <dbReference type="SMART" id="SM00829"/>
    </source>
</evidence>
<dbReference type="SUPFAM" id="SSF50129">
    <property type="entry name" value="GroES-like"/>
    <property type="match status" value="1"/>
</dbReference>
<dbReference type="EMBL" id="LR026963">
    <property type="protein sequence ID" value="VBB68670.1"/>
    <property type="molecule type" value="Genomic_DNA"/>
</dbReference>
<dbReference type="InterPro" id="IPR036291">
    <property type="entry name" value="NAD(P)-bd_dom_sf"/>
</dbReference>
<dbReference type="SUPFAM" id="SSF51735">
    <property type="entry name" value="NAD(P)-binding Rossmann-fold domains"/>
    <property type="match status" value="1"/>
</dbReference>
<feature type="domain" description="Enoyl reductase (ER)" evidence="1">
    <location>
        <begin position="18"/>
        <end position="329"/>
    </location>
</feature>
<name>A0A484H5P0_9ZZZZ</name>
<dbReference type="AlphaFoldDB" id="A0A484H5P0"/>
<evidence type="ECO:0000313" key="2">
    <source>
        <dbReference type="EMBL" id="VBB68670.1"/>
    </source>
</evidence>
<dbReference type="CDD" id="cd08288">
    <property type="entry name" value="MDR_yhdh"/>
    <property type="match status" value="1"/>
</dbReference>
<dbReference type="InterPro" id="IPR020843">
    <property type="entry name" value="ER"/>
</dbReference>
<reference evidence="2" key="1">
    <citation type="submission" date="2018-10" db="EMBL/GenBank/DDBJ databases">
        <authorList>
            <person name="Gruber-Vodicka H."/>
            <person name="Jaeckle O."/>
        </authorList>
    </citation>
    <scope>NUCLEOTIDE SEQUENCE</scope>
</reference>
<dbReference type="InterPro" id="IPR011032">
    <property type="entry name" value="GroES-like_sf"/>
</dbReference>
<dbReference type="PANTHER" id="PTHR43677">
    <property type="entry name" value="SHORT-CHAIN DEHYDROGENASE/REDUCTASE"/>
    <property type="match status" value="1"/>
</dbReference>
<dbReference type="InterPro" id="IPR051397">
    <property type="entry name" value="Zn-ADH-like_protein"/>
</dbReference>
<dbReference type="PANTHER" id="PTHR43677:SF1">
    <property type="entry name" value="ACRYLYL-COA REDUCTASE ACUI-RELATED"/>
    <property type="match status" value="1"/>
</dbReference>
<dbReference type="InterPro" id="IPR014188">
    <property type="entry name" value="Acrylyl-CoA_reductase_AcuI"/>
</dbReference>
<sequence length="333" mass="35275">MVQDRMIRVLLLQENSISVTASIEMVAESSLPRGDVLIRVLYSTLNYKDGMILKGLGKLVRSYPHVPGIDFAGVVEHSSSILFKPGESVILTGWRVGEWQWGGYATKARVLAEWLVPMPVGLDARRAMTLGTAGLTAMLAVMALEEQGLSPEAGEVLVTGAAGGVGSIAVAVLARLGYRVVASTGRASARDYLHTLGAARLLSRSELVASPLHPLRSEQWAGAIDNVGGATLAGIVTQMRYGSAIAACGNTGGNAVPLSVLPLLLRGVRLLGIASVLAPIVQRKLAWSRLTHLLSVDILDYMARIEPLGHLPELADIILQGKVQGRTVIDVNA</sequence>
<dbReference type="Gene3D" id="3.90.180.10">
    <property type="entry name" value="Medium-chain alcohol dehydrogenases, catalytic domain"/>
    <property type="match status" value="1"/>
</dbReference>
<dbReference type="SMART" id="SM00829">
    <property type="entry name" value="PKS_ER"/>
    <property type="match status" value="1"/>
</dbReference>
<proteinExistence type="predicted"/>
<accession>A0A484H5P0</accession>
<dbReference type="Gene3D" id="3.40.50.720">
    <property type="entry name" value="NAD(P)-binding Rossmann-like Domain"/>
    <property type="match status" value="1"/>
</dbReference>
<organism evidence="2">
    <name type="scientific">invertebrate metagenome</name>
    <dbReference type="NCBI Taxonomy" id="1711999"/>
    <lineage>
        <taxon>unclassified sequences</taxon>
        <taxon>metagenomes</taxon>
        <taxon>organismal metagenomes</taxon>
    </lineage>
</organism>
<dbReference type="InterPro" id="IPR013154">
    <property type="entry name" value="ADH-like_N"/>
</dbReference>
<gene>
    <name evidence="2" type="ORF">RIEGSTA812A_PEG_143</name>
</gene>
<dbReference type="InterPro" id="IPR013149">
    <property type="entry name" value="ADH-like_C"/>
</dbReference>
<dbReference type="GO" id="GO:0004022">
    <property type="term" value="F:alcohol dehydrogenase (NAD+) activity"/>
    <property type="evidence" value="ECO:0007669"/>
    <property type="project" value="UniProtKB-EC"/>
</dbReference>
<dbReference type="NCBIfam" id="TIGR02823">
    <property type="entry name" value="oxido_YhdH"/>
    <property type="match status" value="1"/>
</dbReference>
<protein>
    <submittedName>
        <fullName evidence="2">Alcohol dehydrogenase</fullName>
        <ecNumber evidence="2">1.1.1.1</ecNumber>
    </submittedName>
</protein>
<dbReference type="Pfam" id="PF00107">
    <property type="entry name" value="ADH_zinc_N"/>
    <property type="match status" value="1"/>
</dbReference>
<dbReference type="EC" id="1.1.1.1" evidence="2"/>
<dbReference type="GO" id="GO:0043957">
    <property type="term" value="F:acryloyl-CoA reductase (NADPH) activity"/>
    <property type="evidence" value="ECO:0007669"/>
    <property type="project" value="TreeGrafter"/>
</dbReference>